<proteinExistence type="predicted"/>
<dbReference type="Proteomes" id="UP000199580">
    <property type="component" value="Unassembled WGS sequence"/>
</dbReference>
<gene>
    <name evidence="1" type="ORF">SAMN04487935_0933</name>
</gene>
<dbReference type="EMBL" id="FNEZ01000001">
    <property type="protein sequence ID" value="SDJ39581.1"/>
    <property type="molecule type" value="Genomic_DNA"/>
</dbReference>
<evidence type="ECO:0000313" key="1">
    <source>
        <dbReference type="EMBL" id="SDJ39581.1"/>
    </source>
</evidence>
<organism evidence="1 2">
    <name type="scientific">Flavobacterium noncentrifugens</name>
    <dbReference type="NCBI Taxonomy" id="1128970"/>
    <lineage>
        <taxon>Bacteria</taxon>
        <taxon>Pseudomonadati</taxon>
        <taxon>Bacteroidota</taxon>
        <taxon>Flavobacteriia</taxon>
        <taxon>Flavobacteriales</taxon>
        <taxon>Flavobacteriaceae</taxon>
        <taxon>Flavobacterium</taxon>
    </lineage>
</organism>
<name>A0A1G8TDI2_9FLAO</name>
<evidence type="ECO:0000313" key="2">
    <source>
        <dbReference type="Proteomes" id="UP000199580"/>
    </source>
</evidence>
<sequence length="91" mass="10636">MKKNTLKNWFSHANEMKNKGLYVGFNKKWFSPNRVVEKEFNLALKETELIRSAISNILKIVLDQTSEELDITISELQLIKKEVISKINSRL</sequence>
<protein>
    <submittedName>
        <fullName evidence="1">Uncharacterized protein</fullName>
    </submittedName>
</protein>
<keyword evidence="2" id="KW-1185">Reference proteome</keyword>
<dbReference type="AlphaFoldDB" id="A0A1G8TDI2"/>
<accession>A0A1G8TDI2</accession>
<dbReference type="STRING" id="1128970.SAMN04487935_0933"/>
<reference evidence="1 2" key="1">
    <citation type="submission" date="2016-10" db="EMBL/GenBank/DDBJ databases">
        <authorList>
            <person name="de Groot N.N."/>
        </authorList>
    </citation>
    <scope>NUCLEOTIDE SEQUENCE [LARGE SCALE GENOMIC DNA]</scope>
    <source>
        <strain evidence="1 2">CGMCC 1.10076</strain>
    </source>
</reference>